<keyword evidence="4" id="KW-1185">Reference proteome</keyword>
<proteinExistence type="predicted"/>
<accession>A0ABU2L6U3</accession>
<feature type="domain" description="Helicase ATP-binding" evidence="1">
    <location>
        <begin position="23"/>
        <end position="192"/>
    </location>
</feature>
<dbReference type="PANTHER" id="PTHR33418">
    <property type="entry name" value="HELICASE-ASSOCIATED"/>
    <property type="match status" value="1"/>
</dbReference>
<evidence type="ECO:0000313" key="3">
    <source>
        <dbReference type="EMBL" id="MDT0307285.1"/>
    </source>
</evidence>
<dbReference type="InterPro" id="IPR014001">
    <property type="entry name" value="Helicase_ATP-bd"/>
</dbReference>
<dbReference type="InterPro" id="IPR006935">
    <property type="entry name" value="Helicase/UvrB_N"/>
</dbReference>
<gene>
    <name evidence="3" type="ORF">RM780_09950</name>
</gene>
<feature type="domain" description="Helicase C-terminal" evidence="2">
    <location>
        <begin position="279"/>
        <end position="444"/>
    </location>
</feature>
<dbReference type="RefSeq" id="WP_311630228.1">
    <property type="nucleotide sequence ID" value="NZ_JAVREN010000010.1"/>
</dbReference>
<dbReference type="Proteomes" id="UP001183388">
    <property type="component" value="Unassembled WGS sequence"/>
</dbReference>
<dbReference type="EMBL" id="JAVREN010000010">
    <property type="protein sequence ID" value="MDT0307285.1"/>
    <property type="molecule type" value="Genomic_DNA"/>
</dbReference>
<evidence type="ECO:0000313" key="4">
    <source>
        <dbReference type="Proteomes" id="UP001183388"/>
    </source>
</evidence>
<dbReference type="SUPFAM" id="SSF52540">
    <property type="entry name" value="P-loop containing nucleoside triphosphate hydrolases"/>
    <property type="match status" value="1"/>
</dbReference>
<dbReference type="Pfam" id="PF00271">
    <property type="entry name" value="Helicase_C"/>
    <property type="match status" value="1"/>
</dbReference>
<dbReference type="PANTHER" id="PTHR33418:SF1">
    <property type="entry name" value="HELICASE-ASSOCIATED DOMAIN-CONTAINING PROTEIN"/>
    <property type="match status" value="1"/>
</dbReference>
<dbReference type="SMART" id="SM00490">
    <property type="entry name" value="HELICc"/>
    <property type="match status" value="1"/>
</dbReference>
<dbReference type="Gene3D" id="6.10.140.530">
    <property type="match status" value="5"/>
</dbReference>
<name>A0ABU2L6U3_9ACTN</name>
<evidence type="ECO:0000259" key="2">
    <source>
        <dbReference type="PROSITE" id="PS51194"/>
    </source>
</evidence>
<comment type="caution">
    <text evidence="3">The sequence shown here is derived from an EMBL/GenBank/DDBJ whole genome shotgun (WGS) entry which is preliminary data.</text>
</comment>
<reference evidence="4" key="1">
    <citation type="submission" date="2023-07" db="EMBL/GenBank/DDBJ databases">
        <title>30 novel species of actinomycetes from the DSMZ collection.</title>
        <authorList>
            <person name="Nouioui I."/>
        </authorList>
    </citation>
    <scope>NUCLEOTIDE SEQUENCE [LARGE SCALE GENOMIC DNA]</scope>
    <source>
        <strain evidence="4">DSM 44917</strain>
    </source>
</reference>
<sequence length="910" mass="101199">MSSSALDHAELWPHQRAAVAAVAEGLQAGPRVQVVMACGTGKTRVGAHTAGGVPGTRRLIVAPTVDLLAQALAEWGEVLGEHGLGRVIAVCSDTGVMERQASSRQAVRAHVTTDPARIAALAGDAGVVTAASTYSSLPQIAQAHLLHGLAAWDALIADEAHRTVGAQGRRWSTVHDDVRVPARRRLYLTATPRIIDSPDGAAGEMASMHDPKVFGPEVYRLTYAAAREDGLLADYRVVVSVVRDEEVRRLAAEAAEGRGAFFRVGRTAIAPSMLARQLAVLRAAAEFRHQRLITYHHRVRDAHWVARTLPAVAAEVPGFEGRVWAGCVHGSQSSRQRQEVLERLRADTGEEVVVVTNARVLSEGVDAPAVDAVAFLDGRDSVIDTIQAVGRALRLGGRKEKTASVIIPVILTEDQDPQQGLAGSQWAGVWRVLRALRAHDERLAEFLDRQRQDAGYYGPALAPEAQLPDWLHVTGIPLPAHFAAAIRTHAIQAATVAWEEFYGAARAWRESHGDLLIPLAHHTGDGLALGAWLARQRQVYREGRLLPERVRLLEELGVVWNPLQADRERYMAAARAYARRRGDLDVRTDYTEGGVKLGAWLLRVRTGGVKISDEQRAELDGLGMVWDRAERRWQEMLAAARAYRERHGNLLVPVDFVVPGDPPLRLGEWIVNRRTEEATLPPQRRQALEELGMVWGVHRQRWTRMLRAAEAFRAEHGHLDVPADLLVDTGSGEAVSLRAWLKKQRDKHHTGRLAEERHQALTKLGMVWNPHDEQWERGFQAARAYRKTHGHLLIPHDYTTGDPPFPLGVWLHTQRQAAGRNPQRRQRLEALGMVWNTLAYRWERNFQAAREFYATHGHLRIPDHHAIQAEDGETVRLGAWIHTQRTAFRKGKLDLEKINKLTGIGMRWQR</sequence>
<dbReference type="Pfam" id="PF03457">
    <property type="entry name" value="HA"/>
    <property type="match status" value="6"/>
</dbReference>
<dbReference type="PROSITE" id="PS51194">
    <property type="entry name" value="HELICASE_CTER"/>
    <property type="match status" value="1"/>
</dbReference>
<protein>
    <submittedName>
        <fullName evidence="3">Helicase associated domain protein</fullName>
    </submittedName>
</protein>
<organism evidence="3 4">
    <name type="scientific">Streptomyces boetiae</name>
    <dbReference type="NCBI Taxonomy" id="3075541"/>
    <lineage>
        <taxon>Bacteria</taxon>
        <taxon>Bacillati</taxon>
        <taxon>Actinomycetota</taxon>
        <taxon>Actinomycetes</taxon>
        <taxon>Kitasatosporales</taxon>
        <taxon>Streptomycetaceae</taxon>
        <taxon>Streptomyces</taxon>
    </lineage>
</organism>
<dbReference type="InterPro" id="IPR001650">
    <property type="entry name" value="Helicase_C-like"/>
</dbReference>
<dbReference type="CDD" id="cd18785">
    <property type="entry name" value="SF2_C"/>
    <property type="match status" value="1"/>
</dbReference>
<dbReference type="InterPro" id="IPR027417">
    <property type="entry name" value="P-loop_NTPase"/>
</dbReference>
<dbReference type="Gene3D" id="3.40.50.300">
    <property type="entry name" value="P-loop containing nucleotide triphosphate hydrolases"/>
    <property type="match status" value="2"/>
</dbReference>
<dbReference type="PROSITE" id="PS51192">
    <property type="entry name" value="HELICASE_ATP_BIND_1"/>
    <property type="match status" value="1"/>
</dbReference>
<dbReference type="Pfam" id="PF04851">
    <property type="entry name" value="ResIII"/>
    <property type="match status" value="1"/>
</dbReference>
<dbReference type="SMART" id="SM00487">
    <property type="entry name" value="DEXDc"/>
    <property type="match status" value="1"/>
</dbReference>
<evidence type="ECO:0000259" key="1">
    <source>
        <dbReference type="PROSITE" id="PS51192"/>
    </source>
</evidence>
<dbReference type="InterPro" id="IPR005114">
    <property type="entry name" value="Helicase_assoc"/>
</dbReference>